<keyword evidence="3" id="KW-0175">Coiled coil</keyword>
<dbReference type="GO" id="GO:0008017">
    <property type="term" value="F:microtubule binding"/>
    <property type="evidence" value="ECO:0007669"/>
    <property type="project" value="TreeGrafter"/>
</dbReference>
<dbReference type="InterPro" id="IPR022812">
    <property type="entry name" value="Dynamin"/>
</dbReference>
<dbReference type="SUPFAM" id="SSF52540">
    <property type="entry name" value="P-loop containing nucleoside triphosphate hydrolases"/>
    <property type="match status" value="1"/>
</dbReference>
<dbReference type="GO" id="GO:0005874">
    <property type="term" value="C:microtubule"/>
    <property type="evidence" value="ECO:0007669"/>
    <property type="project" value="TreeGrafter"/>
</dbReference>
<proteinExistence type="predicted"/>
<dbReference type="PROSITE" id="PS51718">
    <property type="entry name" value="G_DYNAMIN_2"/>
    <property type="match status" value="1"/>
</dbReference>
<dbReference type="GO" id="GO:0000266">
    <property type="term" value="P:mitochondrial fission"/>
    <property type="evidence" value="ECO:0007669"/>
    <property type="project" value="TreeGrafter"/>
</dbReference>
<name>A0A6A6X3Y5_9PLEO</name>
<dbReference type="PANTHER" id="PTHR11566">
    <property type="entry name" value="DYNAMIN"/>
    <property type="match status" value="1"/>
</dbReference>
<dbReference type="Proteomes" id="UP000799757">
    <property type="component" value="Unassembled WGS sequence"/>
</dbReference>
<keyword evidence="1" id="KW-0547">Nucleotide-binding</keyword>
<dbReference type="InterPro" id="IPR027417">
    <property type="entry name" value="P-loop_NTPase"/>
</dbReference>
<evidence type="ECO:0000256" key="2">
    <source>
        <dbReference type="ARBA" id="ARBA00023134"/>
    </source>
</evidence>
<evidence type="ECO:0000313" key="8">
    <source>
        <dbReference type="Proteomes" id="UP000799757"/>
    </source>
</evidence>
<sequence length="812" mass="91489">MAPLASEPDSLEQLQSAEQVALLDVIDNLRYQGVGHYDIGLPQLIVCGDQSSGKSSVLEGLTRLRFPTKDILCTTFATEVVLRKESEVKIECTINPSKKRNKAQQLELKKFRHSFSSREKFSLPFIHDEARKSMSFGTASEKTSFSEDILQIRYTGPDVPSLTIVDLPGIIHTQIKGGDAEMVQNLVKGYMSDPKSIILAVITATNDLANQVVLEFIKELDPSSSRTMGIITKPDKLDRASGSESHFLRLAKNQDMPFDLGWHVVKNRSYEMSEASATERDESEKRFFATGIWKSLSRSDVGIDSLRIKLSKCLLRHIRAELPSLTTTIQDAITATESSLKNLGDPRESKDQQRTFLILMAETFQRITSDALRGNYGDPLFTPSVIDDKFKKARLRTQIQNLNIAFATAMYRKGHNWEITDSKDSSPLVFDSLSSDAVQIYDTEIRAPYPVARASFVLEYIGAHVRGSRPAGLPSLVNSYVIGQIFKEQSSKWRDIAYGHLKEAFQAVKDYVEVGLESLMDRRTYSLLKATHIDAQLEKRQKAVEAKLDELLVSYEKHDLILYDPVFEADIRDIRARRHLRNKTGGVGSAAQTTDYPAHHLLTESMDDFTNSEILDLMQAYYKVIFISNVTVLAIENCLMTNLEKVFAPTLISTMSQEEIHHIASESEETRTTRTELQQKLEDMKKSKLVLNLQAFDTRTSKPPHAVLRLLRPNCREAMYTPARPATSTFTPQVSSPQPSRPRTPSPHLKPSEGKLTPLLRSIATEEIQVNIRSRDQWPPLYSTSHRSYIATLTYTQYICDADQESSVPNSI</sequence>
<evidence type="ECO:0000256" key="3">
    <source>
        <dbReference type="SAM" id="Coils"/>
    </source>
</evidence>
<keyword evidence="2" id="KW-0342">GTP-binding</keyword>
<dbReference type="Pfam" id="PF00350">
    <property type="entry name" value="Dynamin_N"/>
    <property type="match status" value="1"/>
</dbReference>
<evidence type="ECO:0000259" key="6">
    <source>
        <dbReference type="PROSITE" id="PS51718"/>
    </source>
</evidence>
<gene>
    <name evidence="7" type="ORF">K505DRAFT_250099</name>
</gene>
<feature type="domain" description="GED" evidence="5">
    <location>
        <begin position="611"/>
        <end position="699"/>
    </location>
</feature>
<dbReference type="InterPro" id="IPR020850">
    <property type="entry name" value="GED_dom"/>
</dbReference>
<dbReference type="OrthoDB" id="415706at2759"/>
<evidence type="ECO:0000256" key="1">
    <source>
        <dbReference type="ARBA" id="ARBA00022741"/>
    </source>
</evidence>
<dbReference type="PANTHER" id="PTHR11566:SF149">
    <property type="entry name" value="GTPASE, PUTATIVE (AFU_ORTHOLOGUE AFUA_6G11890)-RELATED"/>
    <property type="match status" value="1"/>
</dbReference>
<organism evidence="7 8">
    <name type="scientific">Melanomma pulvis-pyrius CBS 109.77</name>
    <dbReference type="NCBI Taxonomy" id="1314802"/>
    <lineage>
        <taxon>Eukaryota</taxon>
        <taxon>Fungi</taxon>
        <taxon>Dikarya</taxon>
        <taxon>Ascomycota</taxon>
        <taxon>Pezizomycotina</taxon>
        <taxon>Dothideomycetes</taxon>
        <taxon>Pleosporomycetidae</taxon>
        <taxon>Pleosporales</taxon>
        <taxon>Melanommataceae</taxon>
        <taxon>Melanomma</taxon>
    </lineage>
</organism>
<feature type="domain" description="Dynamin-type G" evidence="6">
    <location>
        <begin position="38"/>
        <end position="323"/>
    </location>
</feature>
<dbReference type="Gene3D" id="3.40.50.300">
    <property type="entry name" value="P-loop containing nucleotide triphosphate hydrolases"/>
    <property type="match status" value="1"/>
</dbReference>
<feature type="region of interest" description="Disordered" evidence="4">
    <location>
        <begin position="722"/>
        <end position="755"/>
    </location>
</feature>
<dbReference type="GO" id="GO:0005739">
    <property type="term" value="C:mitochondrion"/>
    <property type="evidence" value="ECO:0007669"/>
    <property type="project" value="TreeGrafter"/>
</dbReference>
<dbReference type="FunFam" id="3.40.50.300:FF:001425">
    <property type="entry name" value="Dynamin GTPase, putative"/>
    <property type="match status" value="1"/>
</dbReference>
<dbReference type="GO" id="GO:0003924">
    <property type="term" value="F:GTPase activity"/>
    <property type="evidence" value="ECO:0007669"/>
    <property type="project" value="InterPro"/>
</dbReference>
<dbReference type="AlphaFoldDB" id="A0A6A6X3Y5"/>
<dbReference type="Pfam" id="PF01031">
    <property type="entry name" value="Dynamin_M"/>
    <property type="match status" value="1"/>
</dbReference>
<dbReference type="InterPro" id="IPR030381">
    <property type="entry name" value="G_DYNAMIN_dom"/>
</dbReference>
<accession>A0A6A6X3Y5</accession>
<dbReference type="GO" id="GO:0048312">
    <property type="term" value="P:intracellular distribution of mitochondria"/>
    <property type="evidence" value="ECO:0007669"/>
    <property type="project" value="TreeGrafter"/>
</dbReference>
<dbReference type="SMART" id="SM00053">
    <property type="entry name" value="DYNc"/>
    <property type="match status" value="1"/>
</dbReference>
<dbReference type="GO" id="GO:0005525">
    <property type="term" value="F:GTP binding"/>
    <property type="evidence" value="ECO:0007669"/>
    <property type="project" value="InterPro"/>
</dbReference>
<dbReference type="InterPro" id="IPR045063">
    <property type="entry name" value="Dynamin_N"/>
</dbReference>
<feature type="coiled-coil region" evidence="3">
    <location>
        <begin position="667"/>
        <end position="694"/>
    </location>
</feature>
<dbReference type="PRINTS" id="PR00195">
    <property type="entry name" value="DYNAMIN"/>
</dbReference>
<dbReference type="GO" id="GO:0016020">
    <property type="term" value="C:membrane"/>
    <property type="evidence" value="ECO:0007669"/>
    <property type="project" value="TreeGrafter"/>
</dbReference>
<dbReference type="EMBL" id="MU002046">
    <property type="protein sequence ID" value="KAF2790948.1"/>
    <property type="molecule type" value="Genomic_DNA"/>
</dbReference>
<dbReference type="GO" id="GO:0016559">
    <property type="term" value="P:peroxisome fission"/>
    <property type="evidence" value="ECO:0007669"/>
    <property type="project" value="TreeGrafter"/>
</dbReference>
<dbReference type="PROSITE" id="PS51388">
    <property type="entry name" value="GED"/>
    <property type="match status" value="1"/>
</dbReference>
<protein>
    <submittedName>
        <fullName evidence="7">Dynamin-1</fullName>
    </submittedName>
</protein>
<dbReference type="GO" id="GO:0006897">
    <property type="term" value="P:endocytosis"/>
    <property type="evidence" value="ECO:0007669"/>
    <property type="project" value="TreeGrafter"/>
</dbReference>
<reference evidence="7" key="1">
    <citation type="journal article" date="2020" name="Stud. Mycol.">
        <title>101 Dothideomycetes genomes: a test case for predicting lifestyles and emergence of pathogens.</title>
        <authorList>
            <person name="Haridas S."/>
            <person name="Albert R."/>
            <person name="Binder M."/>
            <person name="Bloem J."/>
            <person name="Labutti K."/>
            <person name="Salamov A."/>
            <person name="Andreopoulos B."/>
            <person name="Baker S."/>
            <person name="Barry K."/>
            <person name="Bills G."/>
            <person name="Bluhm B."/>
            <person name="Cannon C."/>
            <person name="Castanera R."/>
            <person name="Culley D."/>
            <person name="Daum C."/>
            <person name="Ezra D."/>
            <person name="Gonzalez J."/>
            <person name="Henrissat B."/>
            <person name="Kuo A."/>
            <person name="Liang C."/>
            <person name="Lipzen A."/>
            <person name="Lutzoni F."/>
            <person name="Magnuson J."/>
            <person name="Mondo S."/>
            <person name="Nolan M."/>
            <person name="Ohm R."/>
            <person name="Pangilinan J."/>
            <person name="Park H.-J."/>
            <person name="Ramirez L."/>
            <person name="Alfaro M."/>
            <person name="Sun H."/>
            <person name="Tritt A."/>
            <person name="Yoshinaga Y."/>
            <person name="Zwiers L.-H."/>
            <person name="Turgeon B."/>
            <person name="Goodwin S."/>
            <person name="Spatafora J."/>
            <person name="Crous P."/>
            <person name="Grigoriev I."/>
        </authorList>
    </citation>
    <scope>NUCLEOTIDE SEQUENCE</scope>
    <source>
        <strain evidence="7">CBS 109.77</strain>
    </source>
</reference>
<evidence type="ECO:0000259" key="5">
    <source>
        <dbReference type="PROSITE" id="PS51388"/>
    </source>
</evidence>
<dbReference type="CDD" id="cd08771">
    <property type="entry name" value="DLP_1"/>
    <property type="match status" value="1"/>
</dbReference>
<keyword evidence="8" id="KW-1185">Reference proteome</keyword>
<evidence type="ECO:0000313" key="7">
    <source>
        <dbReference type="EMBL" id="KAF2790948.1"/>
    </source>
</evidence>
<evidence type="ECO:0000256" key="4">
    <source>
        <dbReference type="SAM" id="MobiDB-lite"/>
    </source>
</evidence>
<dbReference type="InterPro" id="IPR001401">
    <property type="entry name" value="Dynamin_GTPase"/>
</dbReference>
<dbReference type="InterPro" id="IPR000375">
    <property type="entry name" value="Dynamin_stalk"/>
</dbReference>